<dbReference type="Gene3D" id="3.20.20.140">
    <property type="entry name" value="Metal-dependent hydrolases"/>
    <property type="match status" value="1"/>
</dbReference>
<dbReference type="PANTHER" id="PTHR32027:SF9">
    <property type="entry name" value="BLL3847 PROTEIN"/>
    <property type="match status" value="1"/>
</dbReference>
<evidence type="ECO:0000313" key="2">
    <source>
        <dbReference type="EMBL" id="REE80981.1"/>
    </source>
</evidence>
<dbReference type="PANTHER" id="PTHR32027">
    <property type="entry name" value="CYTOSINE DEAMINASE"/>
    <property type="match status" value="1"/>
</dbReference>
<sequence length="414" mass="44651">MNHKSSYWLENVTLETGFQVEAGRVTATETATGHIKIEGGKVAAVTFEPIAAGDTLPKRDAKRALLLPAFREAHIHLDKTYYGRPWQAVKPARSIFDRIEEERQLLPQLLPTAAEKAREILELLLRNGSTSVRGHVNIEPTSGMRGLEAAQQALADYADRLSCELVAFPQHGLLLSDSRRLVKQAIELGATHVGGLDPIAVDGDMERSLHAMMDIATETGAGIDMHLHEQGSAGYAIMNRLADMTLDAGWQGKVTVSHAFGFAGGTPAEAERLAERFAEAGISIASTVPIGRMVMPLPMLHSKGVKVELATDSLTDHWSPFGNGDNLEKAGRFAELYHMSDELSLSRALRFITGGVLPLNDAGERVWPAVGDDASGVLVQASCSAEAVARRAPRVASLHQGVVSWGQLFLCDNA</sequence>
<accession>A0A3D9RTC7</accession>
<dbReference type="Gene3D" id="2.30.40.10">
    <property type="entry name" value="Urease, subunit C, domain 1"/>
    <property type="match status" value="1"/>
</dbReference>
<dbReference type="InterPro" id="IPR013108">
    <property type="entry name" value="Amidohydro_3"/>
</dbReference>
<comment type="caution">
    <text evidence="2">The sequence shown here is derived from an EMBL/GenBank/DDBJ whole genome shotgun (WGS) entry which is preliminary data.</text>
</comment>
<proteinExistence type="predicted"/>
<dbReference type="Pfam" id="PF07969">
    <property type="entry name" value="Amidohydro_3"/>
    <property type="match status" value="1"/>
</dbReference>
<keyword evidence="3" id="KW-1185">Reference proteome</keyword>
<reference evidence="2 3" key="1">
    <citation type="submission" date="2018-08" db="EMBL/GenBank/DDBJ databases">
        <title>Genomic Encyclopedia of Type Strains, Phase III (KMG-III): the genomes of soil and plant-associated and newly described type strains.</title>
        <authorList>
            <person name="Whitman W."/>
        </authorList>
    </citation>
    <scope>NUCLEOTIDE SEQUENCE [LARGE SCALE GENOMIC DNA]</scope>
    <source>
        <strain evidence="2 3">CGMCC 1.10966</strain>
    </source>
</reference>
<organism evidence="2 3">
    <name type="scientific">Paenibacillus taihuensis</name>
    <dbReference type="NCBI Taxonomy" id="1156355"/>
    <lineage>
        <taxon>Bacteria</taxon>
        <taxon>Bacillati</taxon>
        <taxon>Bacillota</taxon>
        <taxon>Bacilli</taxon>
        <taxon>Bacillales</taxon>
        <taxon>Paenibacillaceae</taxon>
        <taxon>Paenibacillus</taxon>
    </lineage>
</organism>
<dbReference type="CDD" id="cd01293">
    <property type="entry name" value="Bact_CD"/>
    <property type="match status" value="1"/>
</dbReference>
<dbReference type="OrthoDB" id="9815027at2"/>
<dbReference type="InterPro" id="IPR011059">
    <property type="entry name" value="Metal-dep_hydrolase_composite"/>
</dbReference>
<dbReference type="SUPFAM" id="SSF51556">
    <property type="entry name" value="Metallo-dependent hydrolases"/>
    <property type="match status" value="1"/>
</dbReference>
<evidence type="ECO:0000313" key="3">
    <source>
        <dbReference type="Proteomes" id="UP000256304"/>
    </source>
</evidence>
<dbReference type="NCBIfam" id="NF005312">
    <property type="entry name" value="PRK06846.1"/>
    <property type="match status" value="1"/>
</dbReference>
<keyword evidence="2" id="KW-0378">Hydrolase</keyword>
<protein>
    <submittedName>
        <fullName evidence="2">Cytosine/adenosine deaminase-related metal-dependent hydrolase</fullName>
    </submittedName>
</protein>
<dbReference type="GO" id="GO:0016814">
    <property type="term" value="F:hydrolase activity, acting on carbon-nitrogen (but not peptide) bonds, in cyclic amidines"/>
    <property type="evidence" value="ECO:0007669"/>
    <property type="project" value="TreeGrafter"/>
</dbReference>
<dbReference type="AlphaFoldDB" id="A0A3D9RTC7"/>
<dbReference type="InterPro" id="IPR032466">
    <property type="entry name" value="Metal_Hydrolase"/>
</dbReference>
<dbReference type="InterPro" id="IPR052349">
    <property type="entry name" value="Metallo-hydrolase_Enzymes"/>
</dbReference>
<name>A0A3D9RTC7_9BACL</name>
<feature type="domain" description="Amidohydrolase 3" evidence="1">
    <location>
        <begin position="112"/>
        <end position="397"/>
    </location>
</feature>
<evidence type="ECO:0000259" key="1">
    <source>
        <dbReference type="Pfam" id="PF07969"/>
    </source>
</evidence>
<dbReference type="RefSeq" id="WP_116190240.1">
    <property type="nucleotide sequence ID" value="NZ_QTTN01000020.1"/>
</dbReference>
<gene>
    <name evidence="2" type="ORF">A8990_12027</name>
</gene>
<dbReference type="EMBL" id="QTTN01000020">
    <property type="protein sequence ID" value="REE80981.1"/>
    <property type="molecule type" value="Genomic_DNA"/>
</dbReference>
<dbReference type="Proteomes" id="UP000256304">
    <property type="component" value="Unassembled WGS sequence"/>
</dbReference>